<dbReference type="STRING" id="930129.SAMN05216352_12211"/>
<feature type="transmembrane region" description="Helical" evidence="1">
    <location>
        <begin position="272"/>
        <end position="296"/>
    </location>
</feature>
<dbReference type="Pfam" id="PF06808">
    <property type="entry name" value="DctM"/>
    <property type="match status" value="1"/>
</dbReference>
<feature type="transmembrane region" description="Helical" evidence="1">
    <location>
        <begin position="308"/>
        <end position="329"/>
    </location>
</feature>
<protein>
    <submittedName>
        <fullName evidence="3">TRAP transporter, 4TM/12TM fusion protein</fullName>
    </submittedName>
</protein>
<dbReference type="AlphaFoldDB" id="A0A1G8QTS1"/>
<dbReference type="NCBIfam" id="TIGR02123">
    <property type="entry name" value="TRAP_fused"/>
    <property type="match status" value="1"/>
</dbReference>
<feature type="transmembrane region" description="Helical" evidence="1">
    <location>
        <begin position="21"/>
        <end position="44"/>
    </location>
</feature>
<feature type="transmembrane region" description="Helical" evidence="1">
    <location>
        <begin position="511"/>
        <end position="528"/>
    </location>
</feature>
<accession>A0A1G8QTS1</accession>
<feature type="transmembrane region" description="Helical" evidence="1">
    <location>
        <begin position="56"/>
        <end position="76"/>
    </location>
</feature>
<feature type="transmembrane region" description="Helical" evidence="1">
    <location>
        <begin position="622"/>
        <end position="640"/>
    </location>
</feature>
<feature type="transmembrane region" description="Helical" evidence="1">
    <location>
        <begin position="600"/>
        <end position="616"/>
    </location>
</feature>
<keyword evidence="1" id="KW-0472">Membrane</keyword>
<dbReference type="EMBL" id="FNDU01000022">
    <property type="protein sequence ID" value="SDJ08144.1"/>
    <property type="molecule type" value="Genomic_DNA"/>
</dbReference>
<keyword evidence="4" id="KW-1185">Reference proteome</keyword>
<dbReference type="InterPro" id="IPR011853">
    <property type="entry name" value="TRAP_DctM-Dct_fused"/>
</dbReference>
<feature type="transmembrane region" description="Helical" evidence="1">
    <location>
        <begin position="540"/>
        <end position="562"/>
    </location>
</feature>
<dbReference type="PANTHER" id="PTHR43849">
    <property type="entry name" value="BLL3936 PROTEIN"/>
    <property type="match status" value="1"/>
</dbReference>
<name>A0A1G8QTS1_9BACI</name>
<evidence type="ECO:0000256" key="1">
    <source>
        <dbReference type="SAM" id="Phobius"/>
    </source>
</evidence>
<evidence type="ECO:0000313" key="3">
    <source>
        <dbReference type="EMBL" id="SDJ08144.1"/>
    </source>
</evidence>
<feature type="transmembrane region" description="Helical" evidence="1">
    <location>
        <begin position="183"/>
        <end position="206"/>
    </location>
</feature>
<feature type="transmembrane region" description="Helical" evidence="1">
    <location>
        <begin position="415"/>
        <end position="441"/>
    </location>
</feature>
<feature type="transmembrane region" description="Helical" evidence="1">
    <location>
        <begin position="379"/>
        <end position="395"/>
    </location>
</feature>
<feature type="domain" description="TRAP C4-dicarboxylate transport system permease DctM subunit" evidence="2">
    <location>
        <begin position="125"/>
        <end position="559"/>
    </location>
</feature>
<evidence type="ECO:0000259" key="2">
    <source>
        <dbReference type="Pfam" id="PF06808"/>
    </source>
</evidence>
<proteinExistence type="predicted"/>
<feature type="transmembrane region" description="Helical" evidence="1">
    <location>
        <begin position="350"/>
        <end position="373"/>
    </location>
</feature>
<feature type="transmembrane region" description="Helical" evidence="1">
    <location>
        <begin position="568"/>
        <end position="593"/>
    </location>
</feature>
<feature type="transmembrane region" description="Helical" evidence="1">
    <location>
        <begin position="453"/>
        <end position="480"/>
    </location>
</feature>
<reference evidence="3 4" key="1">
    <citation type="submission" date="2016-10" db="EMBL/GenBank/DDBJ databases">
        <authorList>
            <person name="de Groot N.N."/>
        </authorList>
    </citation>
    <scope>NUCLEOTIDE SEQUENCE [LARGE SCALE GENOMIC DNA]</scope>
    <source>
        <strain evidence="4">P4B,CCM 7963,CECT 7998,DSM 25260,IBRC-M 10614,KCTC 13821</strain>
    </source>
</reference>
<dbReference type="Proteomes" id="UP000199017">
    <property type="component" value="Unassembled WGS sequence"/>
</dbReference>
<dbReference type="RefSeq" id="WP_091587993.1">
    <property type="nucleotide sequence ID" value="NZ_FNDU01000022.1"/>
</dbReference>
<dbReference type="OrthoDB" id="9759894at2"/>
<keyword evidence="1" id="KW-1133">Transmembrane helix</keyword>
<organism evidence="3 4">
    <name type="scientific">Alteribacillus bidgolensis</name>
    <dbReference type="NCBI Taxonomy" id="930129"/>
    <lineage>
        <taxon>Bacteria</taxon>
        <taxon>Bacillati</taxon>
        <taxon>Bacillota</taxon>
        <taxon>Bacilli</taxon>
        <taxon>Bacillales</taxon>
        <taxon>Bacillaceae</taxon>
        <taxon>Alteribacillus</taxon>
    </lineage>
</organism>
<evidence type="ECO:0000313" key="4">
    <source>
        <dbReference type="Proteomes" id="UP000199017"/>
    </source>
</evidence>
<gene>
    <name evidence="3" type="ORF">SAMN05216352_12211</name>
</gene>
<keyword evidence="1" id="KW-0812">Transmembrane</keyword>
<feature type="transmembrane region" description="Helical" evidence="1">
    <location>
        <begin position="138"/>
        <end position="163"/>
    </location>
</feature>
<dbReference type="InterPro" id="IPR010656">
    <property type="entry name" value="DctM"/>
</dbReference>
<sequence length="661" mass="71496">MPKVNVKDQETGRFRQLEGASLIIWQAILFLIPVFGILYVMSVYQWFGIALFLEQYTGLFLGLILAGVFLGAPGYAKASRTTIPWFDWMLAAAGLAAGLYISIFYPTIVVEFGYVTTDRIIFSVLGIIFILEALRRLFGWSLVLVVVAFFVYAFFPSVFPGMLQGERGSLDQLFNYLYLDSSSLLYMLNIASTIALAFIFFGQILLKFGGGDIFNNLAFSIFGRFRGGPAKASVVGSSFVGSVSGGPVSNVMLTGSMTIPLMIKNGYSRKQAGAIESVSSTGGMIMPPVMGIAAFIVAETLGVPYAEVMVAAIVPAFLYYLCLFMQVDLEAAKKGILGMKKEDLPQLKKVLATGWVIIPIFGALLYFLFIAGFTPTMSGVYTAFLAFPILLIQKAQRERIFSKLIEAFIETGKNLLNIGVILAAAGLVIGIVGITGLGFNLALTLIEIGQSNLVILLLTSAFVSIILGMGMPAVAAYALVATLIAPALVELGIHPMAAHLFVFYFANMSNFTPPIAVASFAAATIAKANPYKIGFSAMRFGVAGLFIPFLFVYSPDILLGIGQNVNEIIRWTTILSTIAGAIVLSISLTGYLFRPMSLSMRLLFVLSALMLLLPVYAEPITWAVNAAGLVLFSILTLIEFKFRTKSSGSWPEPADEKVNAF</sequence>
<feature type="transmembrane region" description="Helical" evidence="1">
    <location>
        <begin position="112"/>
        <end position="131"/>
    </location>
</feature>
<feature type="transmembrane region" description="Helical" evidence="1">
    <location>
        <begin position="88"/>
        <end position="106"/>
    </location>
</feature>
<dbReference type="PANTHER" id="PTHR43849:SF2">
    <property type="entry name" value="BLL3936 PROTEIN"/>
    <property type="match status" value="1"/>
</dbReference>